<evidence type="ECO:0000313" key="1">
    <source>
        <dbReference type="EMBL" id="SEE01219.1"/>
    </source>
</evidence>
<protein>
    <submittedName>
        <fullName evidence="1">Uncharacterized protein</fullName>
    </submittedName>
</protein>
<gene>
    <name evidence="1" type="ORF">SAMN04490185_4735</name>
</gene>
<evidence type="ECO:0000313" key="2">
    <source>
        <dbReference type="Proteomes" id="UP000183114"/>
    </source>
</evidence>
<dbReference type="EMBL" id="FNTF01000002">
    <property type="protein sequence ID" value="SEE01219.1"/>
    <property type="molecule type" value="Genomic_DNA"/>
</dbReference>
<accession>A0A1H5FCX2</accession>
<dbReference type="AlphaFoldDB" id="A0A1H5FCX2"/>
<reference evidence="1 2" key="1">
    <citation type="submission" date="2016-10" db="EMBL/GenBank/DDBJ databases">
        <authorList>
            <person name="de Groot N.N."/>
        </authorList>
    </citation>
    <scope>NUCLEOTIDE SEQUENCE [LARGE SCALE GENOMIC DNA]</scope>
    <source>
        <strain evidence="1 2">BS3655</strain>
    </source>
</reference>
<sequence>MLELDGLPDNDRRITPIENFIPIGCKKSRSALS</sequence>
<proteinExistence type="predicted"/>
<name>A0A1H5FCX2_9PSED</name>
<organism evidence="1 2">
    <name type="scientific">Pseudomonas frederiksbergensis</name>
    <dbReference type="NCBI Taxonomy" id="104087"/>
    <lineage>
        <taxon>Bacteria</taxon>
        <taxon>Pseudomonadati</taxon>
        <taxon>Pseudomonadota</taxon>
        <taxon>Gammaproteobacteria</taxon>
        <taxon>Pseudomonadales</taxon>
        <taxon>Pseudomonadaceae</taxon>
        <taxon>Pseudomonas</taxon>
    </lineage>
</organism>
<dbReference type="Proteomes" id="UP000183114">
    <property type="component" value="Unassembled WGS sequence"/>
</dbReference>